<reference evidence="1 2" key="1">
    <citation type="submission" date="2023-10" db="EMBL/GenBank/DDBJ databases">
        <title>Description of Microbulbifer bruguierae sp. nov., isolated from the sediments of mangrove plant Bruguiera sexangula and comparative genomic analyses of the genus Microbulbifer.</title>
        <authorList>
            <person name="Long M."/>
        </authorList>
    </citation>
    <scope>NUCLEOTIDE SEQUENCE [LARGE SCALE GENOMIC DNA]</scope>
    <source>
        <strain evidence="1 2">SPO729</strain>
    </source>
</reference>
<keyword evidence="2" id="KW-1185">Reference proteome</keyword>
<proteinExistence type="predicted"/>
<protein>
    <recommendedName>
        <fullName evidence="3">DUF1570 domain-containing protein</fullName>
    </recommendedName>
</protein>
<dbReference type="KEGG" id="mpaf:R5R33_08925"/>
<dbReference type="AlphaFoldDB" id="A0AAU0N356"/>
<dbReference type="EMBL" id="CP137555">
    <property type="protein sequence ID" value="WOX07241.1"/>
    <property type="molecule type" value="Genomic_DNA"/>
</dbReference>
<organism evidence="1 2">
    <name type="scientific">Microbulbifer pacificus</name>
    <dbReference type="NCBI Taxonomy" id="407164"/>
    <lineage>
        <taxon>Bacteria</taxon>
        <taxon>Pseudomonadati</taxon>
        <taxon>Pseudomonadota</taxon>
        <taxon>Gammaproteobacteria</taxon>
        <taxon>Cellvibrionales</taxon>
        <taxon>Microbulbiferaceae</taxon>
        <taxon>Microbulbifer</taxon>
    </lineage>
</organism>
<name>A0AAU0N356_9GAMM</name>
<evidence type="ECO:0008006" key="3">
    <source>
        <dbReference type="Google" id="ProtNLM"/>
    </source>
</evidence>
<accession>A0AAU0N356</accession>
<dbReference type="RefSeq" id="WP_318955670.1">
    <property type="nucleotide sequence ID" value="NZ_CP137555.1"/>
</dbReference>
<dbReference type="InterPro" id="IPR011990">
    <property type="entry name" value="TPR-like_helical_dom_sf"/>
</dbReference>
<evidence type="ECO:0000313" key="1">
    <source>
        <dbReference type="EMBL" id="WOX07241.1"/>
    </source>
</evidence>
<sequence>MKIILITLIFTLGFSLSSQTLAAEWRRYESRNFIVYSDLSKKQTLKKIHSFEQFKLSLHKFLNISESAETVPFEVYLFRNKQTLRKFTEKYNIAGFYMDRPGHPLMVVGPGSDDTIFFHEYVHFLNHRLGNFVYPRWYSEGIAEFYSTLDFKGNKAIIGGVPQDRLGWLGRSDMLPIKSLLEPGDSFKSHRFTGRFYATSWLLAHRMMLGPANGMKDYSDPFKKYLLRYTQGEKSADVFFEEFGVDGKEISNDLRRYAGMKMWNAIGIEVPDIPTNVKDHSLNEQEVVNIKVRLALASNNWDYAKTLLSENKKLINSEGRAALAIIQGHASNEVGEEASLIEELLEEQSLSGVAHAYLAHALWDFAEKKPDNRGALLEEALSHFETARAQNSLYGENTLLVKVYWELGRRQSALNEIIRLLKLNPASRSVNLLAGEYSIKAGMPQDARLFLNRVVDWAHSEEQAEKAIQLLAQLDDIDAQAE</sequence>
<evidence type="ECO:0000313" key="2">
    <source>
        <dbReference type="Proteomes" id="UP001302477"/>
    </source>
</evidence>
<dbReference type="Gene3D" id="1.25.40.10">
    <property type="entry name" value="Tetratricopeptide repeat domain"/>
    <property type="match status" value="1"/>
</dbReference>
<gene>
    <name evidence="1" type="ORF">R5R33_08925</name>
</gene>
<dbReference type="SUPFAM" id="SSF48452">
    <property type="entry name" value="TPR-like"/>
    <property type="match status" value="1"/>
</dbReference>
<dbReference type="Proteomes" id="UP001302477">
    <property type="component" value="Chromosome"/>
</dbReference>